<comment type="caution">
    <text evidence="1">The sequence shown here is derived from an EMBL/GenBank/DDBJ whole genome shotgun (WGS) entry which is preliminary data.</text>
</comment>
<evidence type="ECO:0000313" key="2">
    <source>
        <dbReference type="Proteomes" id="UP001060085"/>
    </source>
</evidence>
<reference evidence="2" key="1">
    <citation type="journal article" date="2023" name="Nat. Plants">
        <title>Single-cell RNA sequencing provides a high-resolution roadmap for understanding the multicellular compartmentation of specialized metabolism.</title>
        <authorList>
            <person name="Sun S."/>
            <person name="Shen X."/>
            <person name="Li Y."/>
            <person name="Li Y."/>
            <person name="Wang S."/>
            <person name="Li R."/>
            <person name="Zhang H."/>
            <person name="Shen G."/>
            <person name="Guo B."/>
            <person name="Wei J."/>
            <person name="Xu J."/>
            <person name="St-Pierre B."/>
            <person name="Chen S."/>
            <person name="Sun C."/>
        </authorList>
    </citation>
    <scope>NUCLEOTIDE SEQUENCE [LARGE SCALE GENOMIC DNA]</scope>
</reference>
<sequence length="186" mass="21097">MLTRDFETFIRRIGKASKPQGRFKTDNRDRKDPNKLKSKGNTMKRKYFLENTLSLPIVDNLDTNVLSTDAHLVHHFIDELSSIVLLPHLLVESLINLSMEDIDEGIEEGSERSIMLKEKEALDFGNFESLAYGQVYVREYVIDFSPANIAHYLSCLHSSDTEGASLEEEDDFDEVKKVLTGVTGAI</sequence>
<accession>A0ACB9ZQ68</accession>
<protein>
    <submittedName>
        <fullName evidence="1">Uncharacterized protein</fullName>
    </submittedName>
</protein>
<organism evidence="1 2">
    <name type="scientific">Catharanthus roseus</name>
    <name type="common">Madagascar periwinkle</name>
    <name type="synonym">Vinca rosea</name>
    <dbReference type="NCBI Taxonomy" id="4058"/>
    <lineage>
        <taxon>Eukaryota</taxon>
        <taxon>Viridiplantae</taxon>
        <taxon>Streptophyta</taxon>
        <taxon>Embryophyta</taxon>
        <taxon>Tracheophyta</taxon>
        <taxon>Spermatophyta</taxon>
        <taxon>Magnoliopsida</taxon>
        <taxon>eudicotyledons</taxon>
        <taxon>Gunneridae</taxon>
        <taxon>Pentapetalae</taxon>
        <taxon>asterids</taxon>
        <taxon>lamiids</taxon>
        <taxon>Gentianales</taxon>
        <taxon>Apocynaceae</taxon>
        <taxon>Rauvolfioideae</taxon>
        <taxon>Vinceae</taxon>
        <taxon>Catharanthinae</taxon>
        <taxon>Catharanthus</taxon>
    </lineage>
</organism>
<dbReference type="EMBL" id="CM044708">
    <property type="protein sequence ID" value="KAI5649745.1"/>
    <property type="molecule type" value="Genomic_DNA"/>
</dbReference>
<name>A0ACB9ZQ68_CATRO</name>
<keyword evidence="2" id="KW-1185">Reference proteome</keyword>
<evidence type="ECO:0000313" key="1">
    <source>
        <dbReference type="EMBL" id="KAI5649745.1"/>
    </source>
</evidence>
<dbReference type="Proteomes" id="UP001060085">
    <property type="component" value="Linkage Group LG08"/>
</dbReference>
<proteinExistence type="predicted"/>
<gene>
    <name evidence="1" type="ORF">M9H77_35750</name>
</gene>